<sequence>MSSNSANCLIASFAAYTGLPLVPEIGTKEPQIGLAFSQAMAKVPALSLANGEGESGVCLDRATALQPYTRPED</sequence>
<dbReference type="AlphaFoldDB" id="A0A9K3DAL8"/>
<protein>
    <submittedName>
        <fullName evidence="1">Uncharacterized protein</fullName>
    </submittedName>
</protein>
<reference evidence="1 2" key="1">
    <citation type="journal article" date="2018" name="PLoS ONE">
        <title>The draft genome of Kipferlia bialata reveals reductive genome evolution in fornicate parasites.</title>
        <authorList>
            <person name="Tanifuji G."/>
            <person name="Takabayashi S."/>
            <person name="Kume K."/>
            <person name="Takagi M."/>
            <person name="Nakayama T."/>
            <person name="Kamikawa R."/>
            <person name="Inagaki Y."/>
            <person name="Hashimoto T."/>
        </authorList>
    </citation>
    <scope>NUCLEOTIDE SEQUENCE [LARGE SCALE GENOMIC DNA]</scope>
    <source>
        <strain evidence="1">NY0173</strain>
    </source>
</reference>
<proteinExistence type="predicted"/>
<dbReference type="Proteomes" id="UP000265618">
    <property type="component" value="Unassembled WGS sequence"/>
</dbReference>
<organism evidence="1 2">
    <name type="scientific">Kipferlia bialata</name>
    <dbReference type="NCBI Taxonomy" id="797122"/>
    <lineage>
        <taxon>Eukaryota</taxon>
        <taxon>Metamonada</taxon>
        <taxon>Carpediemonas-like organisms</taxon>
        <taxon>Kipferlia</taxon>
    </lineage>
</organism>
<gene>
    <name evidence="1" type="ORF">KIPB_015523</name>
</gene>
<comment type="caution">
    <text evidence="1">The sequence shown here is derived from an EMBL/GenBank/DDBJ whole genome shotgun (WGS) entry which is preliminary data.</text>
</comment>
<accession>A0A9K3DAL8</accession>
<dbReference type="EMBL" id="BDIP01008763">
    <property type="protein sequence ID" value="GIQ92004.1"/>
    <property type="molecule type" value="Genomic_DNA"/>
</dbReference>
<name>A0A9K3DAL8_9EUKA</name>
<evidence type="ECO:0000313" key="1">
    <source>
        <dbReference type="EMBL" id="GIQ92004.1"/>
    </source>
</evidence>
<keyword evidence="2" id="KW-1185">Reference proteome</keyword>
<feature type="non-terminal residue" evidence="1">
    <location>
        <position position="1"/>
    </location>
</feature>
<evidence type="ECO:0000313" key="2">
    <source>
        <dbReference type="Proteomes" id="UP000265618"/>
    </source>
</evidence>